<sequence>MKHEKLISSLKNGNVPSEDVSSLCIGREREIKEFENLFKKAKNGEAFTKFIYGEFGAGKSFFLKIIEELALKNKFAVSWISLGNDLPFNKIDVVYKNIAQNLRAKTGTSLDHIINRWLSRLKRSVAQGELSEEDRIEFLNENISQDLESARYHSNSFAMAIEHYHKSLERHDQETADYARAWLRGDSNIPFVQKKKFGVKGDIDKENAFRFLKALSSFVNSVGYSGLVVLIDEAEYIMNLHTQKIRDTAYNYIRDIYDGCDRGVFQNTIFIFAGTPEFFDDPNKGIPSYKALNERIEDTLDSDVVDLRKPIITLKGFKHDELNEIAIKIIELHEKAYDWAVHDRIQPIIPDIIRDAEENAELSGKEVNPRNFIKAFVSLLDAIEQNSSEFTKPEDILKVYMAKESELQEELEDDDW</sequence>
<dbReference type="Proteomes" id="UP000077066">
    <property type="component" value="Unassembled WGS sequence"/>
</dbReference>
<evidence type="ECO:0000313" key="1">
    <source>
        <dbReference type="EMBL" id="KZX14738.1"/>
    </source>
</evidence>
<proteinExistence type="predicted"/>
<dbReference type="AlphaFoldDB" id="A0A166CPR3"/>
<dbReference type="Pfam" id="PF10923">
    <property type="entry name" value="BrxC_BrxD"/>
    <property type="match status" value="1"/>
</dbReference>
<organism evidence="1 2">
    <name type="scientific">Methanobrevibacter filiformis</name>
    <dbReference type="NCBI Taxonomy" id="55758"/>
    <lineage>
        <taxon>Archaea</taxon>
        <taxon>Methanobacteriati</taxon>
        <taxon>Methanobacteriota</taxon>
        <taxon>Methanomada group</taxon>
        <taxon>Methanobacteria</taxon>
        <taxon>Methanobacteriales</taxon>
        <taxon>Methanobacteriaceae</taxon>
        <taxon>Methanobrevibacter</taxon>
    </lineage>
</organism>
<dbReference type="RefSeq" id="WP_066971749.1">
    <property type="nucleotide sequence ID" value="NZ_LWMT01000128.1"/>
</dbReference>
<accession>A0A166CPR3</accession>
<dbReference type="SUPFAM" id="SSF52540">
    <property type="entry name" value="P-loop containing nucleoside triphosphate hydrolases"/>
    <property type="match status" value="1"/>
</dbReference>
<dbReference type="Gene3D" id="3.40.50.300">
    <property type="entry name" value="P-loop containing nucleotide triphosphate hydrolases"/>
    <property type="match status" value="1"/>
</dbReference>
<evidence type="ECO:0000313" key="2">
    <source>
        <dbReference type="Proteomes" id="UP000077066"/>
    </source>
</evidence>
<dbReference type="OrthoDB" id="117727at2157"/>
<comment type="caution">
    <text evidence="1">The sequence shown here is derived from an EMBL/GenBank/DDBJ whole genome shotgun (WGS) entry which is preliminary data.</text>
</comment>
<dbReference type="InterPro" id="IPR021228">
    <property type="entry name" value="BrxD"/>
</dbReference>
<reference evidence="1 2" key="1">
    <citation type="submission" date="2016-04" db="EMBL/GenBank/DDBJ databases">
        <title>Genome sequence of Methanobrevibacter filiformis DSM 11501.</title>
        <authorList>
            <person name="Poehlein A."/>
            <person name="Seedorf H."/>
            <person name="Daniel R."/>
        </authorList>
    </citation>
    <scope>NUCLEOTIDE SEQUENCE [LARGE SCALE GENOMIC DNA]</scope>
    <source>
        <strain evidence="1 2">DSM 11501</strain>
    </source>
</reference>
<gene>
    <name evidence="1" type="ORF">MBFIL_08010</name>
</gene>
<keyword evidence="2" id="KW-1185">Reference proteome</keyword>
<name>A0A166CPR3_9EURY</name>
<dbReference type="PATRIC" id="fig|55758.3.peg.900"/>
<dbReference type="EMBL" id="LWMT01000128">
    <property type="protein sequence ID" value="KZX14738.1"/>
    <property type="molecule type" value="Genomic_DNA"/>
</dbReference>
<dbReference type="InterPro" id="IPR027417">
    <property type="entry name" value="P-loop_NTPase"/>
</dbReference>
<protein>
    <submittedName>
        <fullName evidence="1">Archaeal ATPase</fullName>
    </submittedName>
</protein>
<dbReference type="STRING" id="55758.MBFIL_08010"/>